<sequence>MNSFNEWLAMGGYSAYVWSSYGLVGFVLIMNFLRIKRQRNQTRQKLQRWFKR</sequence>
<evidence type="ECO:0000256" key="7">
    <source>
        <dbReference type="ARBA" id="ARBA00022519"/>
    </source>
</evidence>
<dbReference type="NCBIfam" id="TIGR03141">
    <property type="entry name" value="cytochro_ccmD"/>
    <property type="match status" value="1"/>
</dbReference>
<dbReference type="AlphaFoldDB" id="A0A0W1A3Q0"/>
<dbReference type="InterPro" id="IPR052075">
    <property type="entry name" value="Heme_exporter_D"/>
</dbReference>
<feature type="transmembrane region" description="Helical" evidence="12">
    <location>
        <begin position="15"/>
        <end position="33"/>
    </location>
</feature>
<name>A0A0W1A3Q0_9GAMM</name>
<protein>
    <recommendedName>
        <fullName evidence="4 12">Heme exporter protein D</fullName>
    </recommendedName>
</protein>
<keyword evidence="14" id="KW-1185">Reference proteome</keyword>
<comment type="caution">
    <text evidence="13">The sequence shown here is derived from an EMBL/GenBank/DDBJ whole genome shotgun (WGS) entry which is preliminary data.</text>
</comment>
<dbReference type="PANTHER" id="PTHR37531:SF1">
    <property type="entry name" value="HEME EXPORTER PROTEIN D"/>
    <property type="match status" value="1"/>
</dbReference>
<evidence type="ECO:0000256" key="5">
    <source>
        <dbReference type="ARBA" id="ARBA00022448"/>
    </source>
</evidence>
<dbReference type="GO" id="GO:1903607">
    <property type="term" value="P:cytochrome c biosynthetic process"/>
    <property type="evidence" value="ECO:0007669"/>
    <property type="project" value="TreeGrafter"/>
</dbReference>
<dbReference type="OrthoDB" id="9815607at2"/>
<keyword evidence="10 12" id="KW-1133">Transmembrane helix</keyword>
<evidence type="ECO:0000313" key="14">
    <source>
        <dbReference type="Proteomes" id="UP000054662"/>
    </source>
</evidence>
<dbReference type="PANTHER" id="PTHR37531">
    <property type="entry name" value="HEME EXPORTER PROTEIN D"/>
    <property type="match status" value="1"/>
</dbReference>
<dbReference type="GO" id="GO:0015886">
    <property type="term" value="P:heme transport"/>
    <property type="evidence" value="ECO:0007669"/>
    <property type="project" value="InterPro"/>
</dbReference>
<dbReference type="GO" id="GO:0005886">
    <property type="term" value="C:plasma membrane"/>
    <property type="evidence" value="ECO:0007669"/>
    <property type="project" value="UniProtKB-SubCell"/>
</dbReference>
<evidence type="ECO:0000256" key="9">
    <source>
        <dbReference type="ARBA" id="ARBA00022748"/>
    </source>
</evidence>
<dbReference type="PATRIC" id="fig|45076.6.peg.2798"/>
<evidence type="ECO:0000256" key="10">
    <source>
        <dbReference type="ARBA" id="ARBA00022989"/>
    </source>
</evidence>
<keyword evidence="6 12" id="KW-1003">Cell membrane</keyword>
<dbReference type="Pfam" id="PF04995">
    <property type="entry name" value="CcmD"/>
    <property type="match status" value="1"/>
</dbReference>
<gene>
    <name evidence="13" type="primary">ccmD</name>
    <name evidence="13" type="ORF">Lwor_2548</name>
</gene>
<comment type="similarity">
    <text evidence="3 12">Belongs to the CcmD/CycX/HelD family.</text>
</comment>
<proteinExistence type="inferred from homology"/>
<keyword evidence="11 12" id="KW-0472">Membrane</keyword>
<comment type="subcellular location">
    <subcellularLocation>
        <location evidence="2 12">Cell inner membrane</location>
        <topology evidence="2 12">Single-pass membrane protein</topology>
    </subcellularLocation>
</comment>
<dbReference type="InterPro" id="IPR007078">
    <property type="entry name" value="Haem_export_protD_CcmD"/>
</dbReference>
<keyword evidence="8 12" id="KW-0812">Transmembrane</keyword>
<evidence type="ECO:0000256" key="8">
    <source>
        <dbReference type="ARBA" id="ARBA00022692"/>
    </source>
</evidence>
<evidence type="ECO:0000256" key="6">
    <source>
        <dbReference type="ARBA" id="ARBA00022475"/>
    </source>
</evidence>
<dbReference type="RefSeq" id="WP_058494290.1">
    <property type="nucleotide sequence ID" value="NZ_CBCRUR010000017.1"/>
</dbReference>
<reference evidence="13 14" key="1">
    <citation type="submission" date="2015-11" db="EMBL/GenBank/DDBJ databases">
        <title>Genomic analysis of 38 Legionella species identifies large and diverse effector repertoires.</title>
        <authorList>
            <person name="Burstein D."/>
            <person name="Amaro F."/>
            <person name="Zusman T."/>
            <person name="Lifshitz Z."/>
            <person name="Cohen O."/>
            <person name="Gilbert J.A."/>
            <person name="Pupko T."/>
            <person name="Shuman H.A."/>
            <person name="Segal G."/>
        </authorList>
    </citation>
    <scope>NUCLEOTIDE SEQUENCE [LARGE SCALE GENOMIC DNA]</scope>
    <source>
        <strain evidence="13 14">ATCC 49508</strain>
    </source>
</reference>
<dbReference type="EMBL" id="LNZC01000031">
    <property type="protein sequence ID" value="KTD75982.1"/>
    <property type="molecule type" value="Genomic_DNA"/>
</dbReference>
<organism evidence="13 14">
    <name type="scientific">Legionella worsleiensis</name>
    <dbReference type="NCBI Taxonomy" id="45076"/>
    <lineage>
        <taxon>Bacteria</taxon>
        <taxon>Pseudomonadati</taxon>
        <taxon>Pseudomonadota</taxon>
        <taxon>Gammaproteobacteria</taxon>
        <taxon>Legionellales</taxon>
        <taxon>Legionellaceae</taxon>
        <taxon>Legionella</taxon>
    </lineage>
</organism>
<evidence type="ECO:0000256" key="3">
    <source>
        <dbReference type="ARBA" id="ARBA00008741"/>
    </source>
</evidence>
<comment type="function">
    <text evidence="1 12">Required for the export of heme to the periplasm for the biogenesis of c-type cytochromes.</text>
</comment>
<dbReference type="Proteomes" id="UP000054662">
    <property type="component" value="Unassembled WGS sequence"/>
</dbReference>
<evidence type="ECO:0000256" key="1">
    <source>
        <dbReference type="ARBA" id="ARBA00002442"/>
    </source>
</evidence>
<keyword evidence="7 12" id="KW-0997">Cell inner membrane</keyword>
<evidence type="ECO:0000256" key="12">
    <source>
        <dbReference type="RuleBase" id="RU363101"/>
    </source>
</evidence>
<evidence type="ECO:0000313" key="13">
    <source>
        <dbReference type="EMBL" id="KTD75982.1"/>
    </source>
</evidence>
<dbReference type="STRING" id="45076.Lwor_2548"/>
<keyword evidence="5 12" id="KW-0813">Transport</keyword>
<accession>A0A0W1A3Q0</accession>
<evidence type="ECO:0000256" key="11">
    <source>
        <dbReference type="ARBA" id="ARBA00023136"/>
    </source>
</evidence>
<dbReference type="GO" id="GO:0017004">
    <property type="term" value="P:cytochrome complex assembly"/>
    <property type="evidence" value="ECO:0007669"/>
    <property type="project" value="UniProtKB-KW"/>
</dbReference>
<keyword evidence="9 12" id="KW-0201">Cytochrome c-type biogenesis</keyword>
<evidence type="ECO:0000256" key="4">
    <source>
        <dbReference type="ARBA" id="ARBA00016461"/>
    </source>
</evidence>
<evidence type="ECO:0000256" key="2">
    <source>
        <dbReference type="ARBA" id="ARBA00004377"/>
    </source>
</evidence>